<evidence type="ECO:0000313" key="1">
    <source>
        <dbReference type="Proteomes" id="UP000887580"/>
    </source>
</evidence>
<dbReference type="WBParaSite" id="PS1159_v2.g19169.t1">
    <property type="protein sequence ID" value="PS1159_v2.g19169.t1"/>
    <property type="gene ID" value="PS1159_v2.g19169"/>
</dbReference>
<organism evidence="1 2">
    <name type="scientific">Panagrolaimus sp. PS1159</name>
    <dbReference type="NCBI Taxonomy" id="55785"/>
    <lineage>
        <taxon>Eukaryota</taxon>
        <taxon>Metazoa</taxon>
        <taxon>Ecdysozoa</taxon>
        <taxon>Nematoda</taxon>
        <taxon>Chromadorea</taxon>
        <taxon>Rhabditida</taxon>
        <taxon>Tylenchina</taxon>
        <taxon>Panagrolaimomorpha</taxon>
        <taxon>Panagrolaimoidea</taxon>
        <taxon>Panagrolaimidae</taxon>
        <taxon>Panagrolaimus</taxon>
    </lineage>
</organism>
<sequence>MAEVQTVATTVHEENLDTTIQNSSSSNNNSNGTASAARTDATVRKQIPRSCVSNSRVPSRTPSRSSQRSVTFSLHTPSRREPTYEESSQFNPAQLDTVSLSARRNSNIRASQGNLSNAGGPLVLYEQQPHPLMSTFAAAPYDSIPPPPPPMWGYPAPPPIPVYFCAPPPFDSKTMRKAMENAIKAEKRFQAKKDHSPCRQFCCGGIAKLLWVLIAFILIGCIAMVIMATMLL</sequence>
<protein>
    <submittedName>
        <fullName evidence="2">Uncharacterized protein</fullName>
    </submittedName>
</protein>
<proteinExistence type="predicted"/>
<accession>A0AC35FNG5</accession>
<reference evidence="2" key="1">
    <citation type="submission" date="2022-11" db="UniProtKB">
        <authorList>
            <consortium name="WormBaseParasite"/>
        </authorList>
    </citation>
    <scope>IDENTIFICATION</scope>
</reference>
<name>A0AC35FNG5_9BILA</name>
<dbReference type="Proteomes" id="UP000887580">
    <property type="component" value="Unplaced"/>
</dbReference>
<evidence type="ECO:0000313" key="2">
    <source>
        <dbReference type="WBParaSite" id="PS1159_v2.g19169.t1"/>
    </source>
</evidence>